<feature type="compositionally biased region" description="Basic and acidic residues" evidence="1">
    <location>
        <begin position="128"/>
        <end position="147"/>
    </location>
</feature>
<sequence>MRSSRILELAKLERSRERTSSPEDDSEKKPGWNPNEEPFKTSFISKFSAGIKKNELVSHKRDSGDILPSLEYFEYESTGLNSLDTENIRSMLILQPRDMNFNETVTLENATSEGSVENPGSSTSEATARIDKPENNRKIQGTKRMDLLRPCSQNKEEIARKASHKG</sequence>
<reference evidence="2 3" key="1">
    <citation type="journal article" date="2021" name="BMC Biol.">
        <title>Horizontally acquired antibacterial genes associated with adaptive radiation of ladybird beetles.</title>
        <authorList>
            <person name="Li H.S."/>
            <person name="Tang X.F."/>
            <person name="Huang Y.H."/>
            <person name="Xu Z.Y."/>
            <person name="Chen M.L."/>
            <person name="Du X.Y."/>
            <person name="Qiu B.Y."/>
            <person name="Chen P.T."/>
            <person name="Zhang W."/>
            <person name="Slipinski A."/>
            <person name="Escalona H.E."/>
            <person name="Waterhouse R.M."/>
            <person name="Zwick A."/>
            <person name="Pang H."/>
        </authorList>
    </citation>
    <scope>NUCLEOTIDE SEQUENCE [LARGE SCALE GENOMIC DNA]</scope>
    <source>
        <strain evidence="2">SYSU2018</strain>
    </source>
</reference>
<keyword evidence="3" id="KW-1185">Reference proteome</keyword>
<dbReference type="AlphaFoldDB" id="A0ABD2MVJ3"/>
<feature type="compositionally biased region" description="Polar residues" evidence="1">
    <location>
        <begin position="108"/>
        <end position="126"/>
    </location>
</feature>
<evidence type="ECO:0000313" key="2">
    <source>
        <dbReference type="EMBL" id="KAL3270172.1"/>
    </source>
</evidence>
<dbReference type="EMBL" id="JABFTP020000021">
    <property type="protein sequence ID" value="KAL3270172.1"/>
    <property type="molecule type" value="Genomic_DNA"/>
</dbReference>
<gene>
    <name evidence="2" type="ORF">HHI36_009229</name>
</gene>
<proteinExistence type="predicted"/>
<feature type="compositionally biased region" description="Basic and acidic residues" evidence="1">
    <location>
        <begin position="10"/>
        <end position="30"/>
    </location>
</feature>
<feature type="region of interest" description="Disordered" evidence="1">
    <location>
        <begin position="10"/>
        <end position="39"/>
    </location>
</feature>
<evidence type="ECO:0000313" key="3">
    <source>
        <dbReference type="Proteomes" id="UP001516400"/>
    </source>
</evidence>
<dbReference type="Proteomes" id="UP001516400">
    <property type="component" value="Unassembled WGS sequence"/>
</dbReference>
<name>A0ABD2MVJ3_9CUCU</name>
<evidence type="ECO:0000256" key="1">
    <source>
        <dbReference type="SAM" id="MobiDB-lite"/>
    </source>
</evidence>
<protein>
    <submittedName>
        <fullName evidence="2">Uncharacterized protein</fullName>
    </submittedName>
</protein>
<feature type="region of interest" description="Disordered" evidence="1">
    <location>
        <begin position="108"/>
        <end position="166"/>
    </location>
</feature>
<accession>A0ABD2MVJ3</accession>
<organism evidence="2 3">
    <name type="scientific">Cryptolaemus montrouzieri</name>
    <dbReference type="NCBI Taxonomy" id="559131"/>
    <lineage>
        <taxon>Eukaryota</taxon>
        <taxon>Metazoa</taxon>
        <taxon>Ecdysozoa</taxon>
        <taxon>Arthropoda</taxon>
        <taxon>Hexapoda</taxon>
        <taxon>Insecta</taxon>
        <taxon>Pterygota</taxon>
        <taxon>Neoptera</taxon>
        <taxon>Endopterygota</taxon>
        <taxon>Coleoptera</taxon>
        <taxon>Polyphaga</taxon>
        <taxon>Cucujiformia</taxon>
        <taxon>Coccinelloidea</taxon>
        <taxon>Coccinellidae</taxon>
        <taxon>Scymninae</taxon>
        <taxon>Scymnini</taxon>
        <taxon>Cryptolaemus</taxon>
    </lineage>
</organism>
<comment type="caution">
    <text evidence="2">The sequence shown here is derived from an EMBL/GenBank/DDBJ whole genome shotgun (WGS) entry which is preliminary data.</text>
</comment>